<dbReference type="EMBL" id="MU069720">
    <property type="protein sequence ID" value="KAF5835154.1"/>
    <property type="molecule type" value="Genomic_DNA"/>
</dbReference>
<protein>
    <recommendedName>
        <fullName evidence="2">EF-hand domain-containing protein</fullName>
    </recommendedName>
</protein>
<proteinExistence type="predicted"/>
<sequence>MQAQEDYERRLREEMDSKSERELEIERLAELEMQLIERLKQKQMRQRKAYQQLEAVLALGSSTRKSSSKPSSPQVPPQASPPPPQEPTEEEVARAFSMYDTEASGEISTGCIDGLMRDLGVALAPSQLSQAIAQLDSRQCGKVSFGEFLLWWKG</sequence>
<dbReference type="PROSITE" id="PS50222">
    <property type="entry name" value="EF_HAND_2"/>
    <property type="match status" value="1"/>
</dbReference>
<feature type="compositionally biased region" description="Low complexity" evidence="1">
    <location>
        <begin position="61"/>
        <end position="72"/>
    </location>
</feature>
<dbReference type="Gene3D" id="1.10.238.10">
    <property type="entry name" value="EF-hand"/>
    <property type="match status" value="1"/>
</dbReference>
<dbReference type="Proteomes" id="UP000815325">
    <property type="component" value="Unassembled WGS sequence"/>
</dbReference>
<dbReference type="InterPro" id="IPR002048">
    <property type="entry name" value="EF_hand_dom"/>
</dbReference>
<gene>
    <name evidence="3" type="ORF">DUNSADRAFT_7829</name>
</gene>
<feature type="compositionally biased region" description="Pro residues" evidence="1">
    <location>
        <begin position="73"/>
        <end position="86"/>
    </location>
</feature>
<feature type="region of interest" description="Disordered" evidence="1">
    <location>
        <begin position="60"/>
        <end position="92"/>
    </location>
</feature>
<feature type="region of interest" description="Disordered" evidence="1">
    <location>
        <begin position="1"/>
        <end position="22"/>
    </location>
</feature>
<reference evidence="3" key="1">
    <citation type="submission" date="2017-08" db="EMBL/GenBank/DDBJ databases">
        <authorList>
            <person name="Polle J.E."/>
            <person name="Barry K."/>
            <person name="Cushman J."/>
            <person name="Schmutz J."/>
            <person name="Tran D."/>
            <person name="Hathwaick L.T."/>
            <person name="Yim W.C."/>
            <person name="Jenkins J."/>
            <person name="Mckie-Krisberg Z.M."/>
            <person name="Prochnik S."/>
            <person name="Lindquist E."/>
            <person name="Dockter R.B."/>
            <person name="Adam C."/>
            <person name="Molina H."/>
            <person name="Bunkerborg J."/>
            <person name="Jin E."/>
            <person name="Buchheim M."/>
            <person name="Magnuson J."/>
        </authorList>
    </citation>
    <scope>NUCLEOTIDE SEQUENCE</scope>
    <source>
        <strain evidence="3">CCAP 19/18</strain>
    </source>
</reference>
<name>A0ABQ7GKM5_DUNSA</name>
<evidence type="ECO:0000259" key="2">
    <source>
        <dbReference type="PROSITE" id="PS50222"/>
    </source>
</evidence>
<evidence type="ECO:0000313" key="3">
    <source>
        <dbReference type="EMBL" id="KAF5835154.1"/>
    </source>
</evidence>
<keyword evidence="4" id="KW-1185">Reference proteome</keyword>
<accession>A0ABQ7GKM5</accession>
<comment type="caution">
    <text evidence="3">The sequence shown here is derived from an EMBL/GenBank/DDBJ whole genome shotgun (WGS) entry which is preliminary data.</text>
</comment>
<dbReference type="SUPFAM" id="SSF47473">
    <property type="entry name" value="EF-hand"/>
    <property type="match status" value="1"/>
</dbReference>
<evidence type="ECO:0000256" key="1">
    <source>
        <dbReference type="SAM" id="MobiDB-lite"/>
    </source>
</evidence>
<evidence type="ECO:0000313" key="4">
    <source>
        <dbReference type="Proteomes" id="UP000815325"/>
    </source>
</evidence>
<feature type="domain" description="EF-hand" evidence="2">
    <location>
        <begin position="87"/>
        <end position="122"/>
    </location>
</feature>
<organism evidence="3 4">
    <name type="scientific">Dunaliella salina</name>
    <name type="common">Green alga</name>
    <name type="synonym">Protococcus salinus</name>
    <dbReference type="NCBI Taxonomy" id="3046"/>
    <lineage>
        <taxon>Eukaryota</taxon>
        <taxon>Viridiplantae</taxon>
        <taxon>Chlorophyta</taxon>
        <taxon>core chlorophytes</taxon>
        <taxon>Chlorophyceae</taxon>
        <taxon>CS clade</taxon>
        <taxon>Chlamydomonadales</taxon>
        <taxon>Dunaliellaceae</taxon>
        <taxon>Dunaliella</taxon>
    </lineage>
</organism>
<dbReference type="InterPro" id="IPR011992">
    <property type="entry name" value="EF-hand-dom_pair"/>
</dbReference>